<gene>
    <name evidence="1" type="ORF">AMOR_46910</name>
</gene>
<dbReference type="RefSeq" id="WP_248354752.1">
    <property type="nucleotide sequence ID" value="NZ_AP025591.1"/>
</dbReference>
<accession>A0ABM7X1N2</accession>
<sequence length="517" mass="56640">MSSEPPIVDASEFSAMVASRASSLLGIAGRISAVDLADLESTLTFLTRPRLAVIHSEAMQLEELLDAYGALANERWRPFRGVVAAMKLFARVHYTLVHLTHASPHYRLLSEEGDLTAGLLPARRFAARVLQTGSRRLVEMAPSLGLTLRPADICEESLPVGRLPQDCTPRHVNDVAETVARLATAFLNLAGEASRLASPAGSGDSPRAALPTENELRLVAEDFHNLQALYDTHVARTDAEHGDAELLSLRGHASVVYHLLDVATELTHYRERHVLHAPTANGEVRLFARQPDCIEPEDLESVLRDSLLALAARYVQIGRTLAQQLLRRYAQQGEITVPVPRFRGFHVRPSTLVARVALHYGSAVSMTLEDETYDAASPLELFRANELINAKKRRWLAQEIGTLVSGTDGRLGDDLVRSVRSVLVRLAAEAKVILYEQPLPPIEGNVGEGQPVLSFVVEAVARLQALGKIDIVANITATFRGDRRVLEDIRLLASNGYGEDAYGNNIALPGELSYLRR</sequence>
<dbReference type="Proteomes" id="UP001162891">
    <property type="component" value="Chromosome"/>
</dbReference>
<evidence type="ECO:0000313" key="2">
    <source>
        <dbReference type="Proteomes" id="UP001162891"/>
    </source>
</evidence>
<name>A0ABM7X1N2_9BACT</name>
<dbReference type="EMBL" id="AP025591">
    <property type="protein sequence ID" value="BDG05695.1"/>
    <property type="molecule type" value="Genomic_DNA"/>
</dbReference>
<keyword evidence="2" id="KW-1185">Reference proteome</keyword>
<organism evidence="1 2">
    <name type="scientific">Anaeromyxobacter oryzae</name>
    <dbReference type="NCBI Taxonomy" id="2918170"/>
    <lineage>
        <taxon>Bacteria</taxon>
        <taxon>Pseudomonadati</taxon>
        <taxon>Myxococcota</taxon>
        <taxon>Myxococcia</taxon>
        <taxon>Myxococcales</taxon>
        <taxon>Cystobacterineae</taxon>
        <taxon>Anaeromyxobacteraceae</taxon>
        <taxon>Anaeromyxobacter</taxon>
    </lineage>
</organism>
<protein>
    <submittedName>
        <fullName evidence="1">Uncharacterized protein</fullName>
    </submittedName>
</protein>
<evidence type="ECO:0000313" key="1">
    <source>
        <dbReference type="EMBL" id="BDG05695.1"/>
    </source>
</evidence>
<reference evidence="2" key="1">
    <citation type="journal article" date="2022" name="Int. J. Syst. Evol. Microbiol.">
        <title>Anaeromyxobacter oryzae sp. nov., Anaeromyxobacter diazotrophicus sp. nov. and Anaeromyxobacter paludicola sp. nov., isolated from paddy soils.</title>
        <authorList>
            <person name="Itoh H."/>
            <person name="Xu Z."/>
            <person name="Mise K."/>
            <person name="Masuda Y."/>
            <person name="Ushijima N."/>
            <person name="Hayakawa C."/>
            <person name="Shiratori Y."/>
            <person name="Senoo K."/>
        </authorList>
    </citation>
    <scope>NUCLEOTIDE SEQUENCE [LARGE SCALE GENOMIC DNA]</scope>
    <source>
        <strain evidence="2">Red232</strain>
    </source>
</reference>
<proteinExistence type="predicted"/>